<dbReference type="AlphaFoldDB" id="A0A853JGQ2"/>
<dbReference type="Proteomes" id="UP000578091">
    <property type="component" value="Unassembled WGS sequence"/>
</dbReference>
<dbReference type="SMART" id="SM00825">
    <property type="entry name" value="PKS_KS"/>
    <property type="match status" value="1"/>
</dbReference>
<dbReference type="InterPro" id="IPR014030">
    <property type="entry name" value="Ketoacyl_synth_N"/>
</dbReference>
<evidence type="ECO:0000256" key="7">
    <source>
        <dbReference type="ARBA" id="ARBA00022679"/>
    </source>
</evidence>
<reference evidence="16 17" key="1">
    <citation type="submission" date="2020-07" db="EMBL/GenBank/DDBJ databases">
        <title>Luteimonas sp. SJ-92.</title>
        <authorList>
            <person name="Huang X.-X."/>
            <person name="Xu L."/>
            <person name="Sun J.-Q."/>
        </authorList>
    </citation>
    <scope>NUCLEOTIDE SEQUENCE [LARGE SCALE GENOMIC DNA]</scope>
    <source>
        <strain evidence="16 17">SJ-92</strain>
    </source>
</reference>
<keyword evidence="6" id="KW-0997">Cell inner membrane</keyword>
<evidence type="ECO:0000256" key="4">
    <source>
        <dbReference type="ARBA" id="ARBA00022458"/>
    </source>
</evidence>
<proteinExistence type="inferred from homology"/>
<evidence type="ECO:0000256" key="9">
    <source>
        <dbReference type="ARBA" id="ARBA00022989"/>
    </source>
</evidence>
<comment type="subcellular location">
    <subcellularLocation>
        <location evidence="1">Cell inner membrane</location>
    </subcellularLocation>
</comment>
<evidence type="ECO:0000256" key="1">
    <source>
        <dbReference type="ARBA" id="ARBA00004533"/>
    </source>
</evidence>
<evidence type="ECO:0000256" key="14">
    <source>
        <dbReference type="RuleBase" id="RU003694"/>
    </source>
</evidence>
<evidence type="ECO:0000256" key="6">
    <source>
        <dbReference type="ARBA" id="ARBA00022519"/>
    </source>
</evidence>
<dbReference type="PROSITE" id="PS52004">
    <property type="entry name" value="KS3_2"/>
    <property type="match status" value="1"/>
</dbReference>
<keyword evidence="8" id="KW-0812">Transmembrane</keyword>
<dbReference type="InterPro" id="IPR016039">
    <property type="entry name" value="Thiolase-like"/>
</dbReference>
<evidence type="ECO:0000313" key="17">
    <source>
        <dbReference type="Proteomes" id="UP000578091"/>
    </source>
</evidence>
<comment type="pathway">
    <text evidence="2">Lipid metabolism.</text>
</comment>
<dbReference type="CDD" id="cd00834">
    <property type="entry name" value="KAS_I_II"/>
    <property type="match status" value="1"/>
</dbReference>
<keyword evidence="4" id="KW-0536">Nodulation</keyword>
<evidence type="ECO:0000259" key="15">
    <source>
        <dbReference type="PROSITE" id="PS52004"/>
    </source>
</evidence>
<dbReference type="Pfam" id="PF02801">
    <property type="entry name" value="Ketoacyl-synt_C"/>
    <property type="match status" value="1"/>
</dbReference>
<dbReference type="Gene3D" id="3.40.47.10">
    <property type="match status" value="1"/>
</dbReference>
<dbReference type="GO" id="GO:0004315">
    <property type="term" value="F:3-oxoacyl-[acyl-carrier-protein] synthase activity"/>
    <property type="evidence" value="ECO:0007669"/>
    <property type="project" value="TreeGrafter"/>
</dbReference>
<evidence type="ECO:0000256" key="3">
    <source>
        <dbReference type="ARBA" id="ARBA00008467"/>
    </source>
</evidence>
<evidence type="ECO:0000256" key="13">
    <source>
        <dbReference type="ARBA" id="ARBA00041756"/>
    </source>
</evidence>
<dbReference type="EMBL" id="JACCKA010000082">
    <property type="protein sequence ID" value="NZA27618.1"/>
    <property type="molecule type" value="Genomic_DNA"/>
</dbReference>
<dbReference type="InterPro" id="IPR014031">
    <property type="entry name" value="Ketoacyl_synth_C"/>
</dbReference>
<keyword evidence="7 14" id="KW-0808">Transferase</keyword>
<dbReference type="PANTHER" id="PTHR11712">
    <property type="entry name" value="POLYKETIDE SYNTHASE-RELATED"/>
    <property type="match status" value="1"/>
</dbReference>
<evidence type="ECO:0000256" key="12">
    <source>
        <dbReference type="ARBA" id="ARBA00039445"/>
    </source>
</evidence>
<keyword evidence="17" id="KW-1185">Reference proteome</keyword>
<protein>
    <recommendedName>
        <fullName evidence="12">Nodulation protein E</fullName>
    </recommendedName>
    <alternativeName>
        <fullName evidence="13">Host-specificity of nodulation protein B</fullName>
    </alternativeName>
</protein>
<accession>A0A853JGQ2</accession>
<dbReference type="SUPFAM" id="SSF53901">
    <property type="entry name" value="Thiolase-like"/>
    <property type="match status" value="2"/>
</dbReference>
<dbReference type="GO" id="GO:0005886">
    <property type="term" value="C:plasma membrane"/>
    <property type="evidence" value="ECO:0007669"/>
    <property type="project" value="UniProtKB-SubCell"/>
</dbReference>
<feature type="domain" description="Ketosynthase family 3 (KS3)" evidence="15">
    <location>
        <begin position="3"/>
        <end position="409"/>
    </location>
</feature>
<keyword evidence="9" id="KW-1133">Transmembrane helix</keyword>
<evidence type="ECO:0000313" key="16">
    <source>
        <dbReference type="EMBL" id="NZA27618.1"/>
    </source>
</evidence>
<name>A0A853JGQ2_9GAMM</name>
<keyword evidence="10" id="KW-0472">Membrane</keyword>
<evidence type="ECO:0000256" key="2">
    <source>
        <dbReference type="ARBA" id="ARBA00005189"/>
    </source>
</evidence>
<evidence type="ECO:0000256" key="8">
    <source>
        <dbReference type="ARBA" id="ARBA00022692"/>
    </source>
</evidence>
<dbReference type="RefSeq" id="WP_180679390.1">
    <property type="nucleotide sequence ID" value="NZ_JACCKA010000082.1"/>
</dbReference>
<evidence type="ECO:0000256" key="10">
    <source>
        <dbReference type="ARBA" id="ARBA00023136"/>
    </source>
</evidence>
<gene>
    <name evidence="16" type="ORF">H0E84_14655</name>
</gene>
<dbReference type="PANTHER" id="PTHR11712:SF352">
    <property type="entry name" value="3-OXOACYL-[ACYL-CARRIER-PROTEIN] SYNTHASE"/>
    <property type="match status" value="1"/>
</dbReference>
<sequence>MSLQRVAITGLGILSPIGLDAAQALESLRAGTSGIRLIQAPPIAKSFAAGVIPHSFEEHFTKLERPFLDRCQHLAILAARQALQEAGLPEQLAGYGQRAGVYYGNVNGGAATTVAWTRDLHVEGKAASRPFTAMAIMGNAGAAQVAIRHKILGPVITNASACASSGVAIGEAGRAIAHGYADVILAGGAEAPLTAGVFGTFDGTRAMSAPDPEDPSRTCKPFSTARSGLVIGEGAAWLVLESEKHALARGARIHAYLTGYGISSDSHHIGMPETNGQVAALEAVLAHAGLQPSDIDYINAHATATRGGDKIEAESIRRVFGADRGAPRVSSTKAVHGHLIGAASALELSLTILAMNDKLLPASAFIGEADPQCELNHVGPRPVPAQDIRHALSFSCGFGGTNAALVVSTKPPDR</sequence>
<dbReference type="InterPro" id="IPR020841">
    <property type="entry name" value="PKS_Beta-ketoAc_synthase_dom"/>
</dbReference>
<evidence type="ECO:0000256" key="11">
    <source>
        <dbReference type="ARBA" id="ARBA00037576"/>
    </source>
</evidence>
<dbReference type="Pfam" id="PF00109">
    <property type="entry name" value="ketoacyl-synt"/>
    <property type="match status" value="1"/>
</dbReference>
<evidence type="ECO:0000256" key="5">
    <source>
        <dbReference type="ARBA" id="ARBA00022475"/>
    </source>
</evidence>
<organism evidence="16 17">
    <name type="scientific">Luteimonas salinisoli</name>
    <dbReference type="NCBI Taxonomy" id="2752307"/>
    <lineage>
        <taxon>Bacteria</taxon>
        <taxon>Pseudomonadati</taxon>
        <taxon>Pseudomonadota</taxon>
        <taxon>Gammaproteobacteria</taxon>
        <taxon>Lysobacterales</taxon>
        <taxon>Lysobacteraceae</taxon>
        <taxon>Luteimonas</taxon>
    </lineage>
</organism>
<keyword evidence="5" id="KW-1003">Cell membrane</keyword>
<dbReference type="InterPro" id="IPR000794">
    <property type="entry name" value="Beta-ketoacyl_synthase"/>
</dbReference>
<comment type="caution">
    <text evidence="16">The sequence shown here is derived from an EMBL/GenBank/DDBJ whole genome shotgun (WGS) entry which is preliminary data.</text>
</comment>
<comment type="similarity">
    <text evidence="3 14">Belongs to the thiolase-like superfamily. Beta-ketoacyl-ACP synthases family.</text>
</comment>
<comment type="function">
    <text evidence="11">Proposed to synthesize NOD factor fatty acyl chain. Involved in the synthesis of a highly unsaturated fatty acid moiety, which forms part of a lipo-oligosaccharide that is responsible for host specificity.</text>
</comment>
<dbReference type="GO" id="GO:0006633">
    <property type="term" value="P:fatty acid biosynthetic process"/>
    <property type="evidence" value="ECO:0007669"/>
    <property type="project" value="TreeGrafter"/>
</dbReference>